<organism evidence="3">
    <name type="scientific">Timema tahoe</name>
    <dbReference type="NCBI Taxonomy" id="61484"/>
    <lineage>
        <taxon>Eukaryota</taxon>
        <taxon>Metazoa</taxon>
        <taxon>Ecdysozoa</taxon>
        <taxon>Arthropoda</taxon>
        <taxon>Hexapoda</taxon>
        <taxon>Insecta</taxon>
        <taxon>Pterygota</taxon>
        <taxon>Neoptera</taxon>
        <taxon>Polyneoptera</taxon>
        <taxon>Phasmatodea</taxon>
        <taxon>Timematodea</taxon>
        <taxon>Timematoidea</taxon>
        <taxon>Timematidae</taxon>
        <taxon>Timema</taxon>
    </lineage>
</organism>
<dbReference type="PANTHER" id="PTHR11388">
    <property type="entry name" value="ORGANIC ANION TRANSPORTER"/>
    <property type="match status" value="1"/>
</dbReference>
<dbReference type="Pfam" id="PF03137">
    <property type="entry name" value="OATP"/>
    <property type="match status" value="1"/>
</dbReference>
<dbReference type="GO" id="GO:0016323">
    <property type="term" value="C:basolateral plasma membrane"/>
    <property type="evidence" value="ECO:0007669"/>
    <property type="project" value="TreeGrafter"/>
</dbReference>
<proteinExistence type="predicted"/>
<evidence type="ECO:0000256" key="2">
    <source>
        <dbReference type="SAM" id="Phobius"/>
    </source>
</evidence>
<accession>A0A7R9NVV8</accession>
<sequence>MYGSEIGQIWDSQDWLNLGFSDRTRSGESQLWPDQIRLTEPSNEFWAKPLMFRRNTDIQWVAASIPPNTPRTFYKPCSRSQRTERPELRMRYRCGAICGTADQYTRKMDVRYRNVNRGITINLTIVLKKDKDFAQGLGLVLYSLLGQIPGPIIFGAVIDSTCLVWDRSCGAKGNCWLYNKDSFRIRFFSVLAAFCLISSLLDMKVWHLGKNVDMYKDYDENKYMRKEVKRLREKNKYMREEDEYMREEAKDMSEEDKAMKEEDKDMREEDKDMREEDKDMSEEAKDMKEGMFQKEEN</sequence>
<dbReference type="AlphaFoldDB" id="A0A7R9NVV8"/>
<gene>
    <name evidence="3" type="ORF">TTEB3V08_LOCUS6200</name>
</gene>
<dbReference type="PANTHER" id="PTHR11388:SF76">
    <property type="entry name" value="SOLUTE CARRIER ORGANIC ANION TRANSPORTER FAMILY MEMBER"/>
    <property type="match status" value="1"/>
</dbReference>
<reference evidence="3" key="1">
    <citation type="submission" date="2020-11" db="EMBL/GenBank/DDBJ databases">
        <authorList>
            <person name="Tran Van P."/>
        </authorList>
    </citation>
    <scope>NUCLEOTIDE SEQUENCE</scope>
</reference>
<keyword evidence="2" id="KW-0812">Transmembrane</keyword>
<evidence type="ECO:0000256" key="1">
    <source>
        <dbReference type="SAM" id="MobiDB-lite"/>
    </source>
</evidence>
<feature type="compositionally biased region" description="Basic and acidic residues" evidence="1">
    <location>
        <begin position="246"/>
        <end position="297"/>
    </location>
</feature>
<dbReference type="InterPro" id="IPR004156">
    <property type="entry name" value="OATP"/>
</dbReference>
<protein>
    <recommendedName>
        <fullName evidence="4">Solute carrier organic anion transporter family member 5A1</fullName>
    </recommendedName>
</protein>
<dbReference type="GO" id="GO:0043252">
    <property type="term" value="P:sodium-independent organic anion transport"/>
    <property type="evidence" value="ECO:0007669"/>
    <property type="project" value="TreeGrafter"/>
</dbReference>
<keyword evidence="2" id="KW-0472">Membrane</keyword>
<keyword evidence="2" id="KW-1133">Transmembrane helix</keyword>
<feature type="transmembrane region" description="Helical" evidence="2">
    <location>
        <begin position="183"/>
        <end position="201"/>
    </location>
</feature>
<dbReference type="EMBL" id="OE002128">
    <property type="protein sequence ID" value="CAD7458216.1"/>
    <property type="molecule type" value="Genomic_DNA"/>
</dbReference>
<feature type="transmembrane region" description="Helical" evidence="2">
    <location>
        <begin position="137"/>
        <end position="158"/>
    </location>
</feature>
<evidence type="ECO:0000313" key="3">
    <source>
        <dbReference type="EMBL" id="CAD7458216.1"/>
    </source>
</evidence>
<feature type="region of interest" description="Disordered" evidence="1">
    <location>
        <begin position="242"/>
        <end position="297"/>
    </location>
</feature>
<dbReference type="GO" id="GO:0015347">
    <property type="term" value="F:sodium-independent organic anion transmembrane transporter activity"/>
    <property type="evidence" value="ECO:0007669"/>
    <property type="project" value="TreeGrafter"/>
</dbReference>
<name>A0A7R9NVV8_9NEOP</name>
<evidence type="ECO:0008006" key="4">
    <source>
        <dbReference type="Google" id="ProtNLM"/>
    </source>
</evidence>